<evidence type="ECO:0000313" key="3">
    <source>
        <dbReference type="Proteomes" id="UP001642501"/>
    </source>
</evidence>
<protein>
    <submittedName>
        <fullName evidence="2">Uncharacterized protein</fullName>
    </submittedName>
</protein>
<sequence length="396" mass="41005">MAWTKSITAAALLGSLSYVSALAVAPIELDDRSLPSNTCQGEAGSLAAILDGYDPALAYCSSSYPPASSTITSTEFASSLTVTSTDSTEVLTSTASTETSTITASTLTEYSTIVVSSKTTTLTIKTVPSHTAATHTNTVLSTKTVQSYFRRDVTGTPNKKMKRSIKKCKPLSPQESALSVIESDPDLATMVCSCIEPPVSPATVIVSKTPIASDLVTATSVKDVTASVTATTTPTVTVDVSSTEIFVISESSTTTSVDVSTNTVTSTITTTVVQHDPVPYCQPGSDYDAVNVGGCGGGTCYCDADASGTAVCDTSPACGKMCNTDSDCASTEYCASGGYYAYCNSAGRSCISFLGCTSTYQKVAGRGFDGSIVARNYSTRPPLRPYPGTELIPHEK</sequence>
<evidence type="ECO:0000313" key="2">
    <source>
        <dbReference type="EMBL" id="CAK7272662.1"/>
    </source>
</evidence>
<keyword evidence="1" id="KW-0732">Signal</keyword>
<dbReference type="EMBL" id="CAWUOM010000112">
    <property type="protein sequence ID" value="CAK7272662.1"/>
    <property type="molecule type" value="Genomic_DNA"/>
</dbReference>
<gene>
    <name evidence="2" type="ORF">SEPCBS57363_005244</name>
</gene>
<keyword evidence="3" id="KW-1185">Reference proteome</keyword>
<dbReference type="Proteomes" id="UP001642501">
    <property type="component" value="Unassembled WGS sequence"/>
</dbReference>
<feature type="chain" id="PRO_5045548158" evidence="1">
    <location>
        <begin position="22"/>
        <end position="396"/>
    </location>
</feature>
<proteinExistence type="predicted"/>
<accession>A0ABP0DWU5</accession>
<comment type="caution">
    <text evidence="2">The sequence shown here is derived from an EMBL/GenBank/DDBJ whole genome shotgun (WGS) entry which is preliminary data.</text>
</comment>
<feature type="signal peptide" evidence="1">
    <location>
        <begin position="1"/>
        <end position="21"/>
    </location>
</feature>
<name>A0ABP0DWU5_9PEZI</name>
<evidence type="ECO:0000256" key="1">
    <source>
        <dbReference type="SAM" id="SignalP"/>
    </source>
</evidence>
<reference evidence="2 3" key="1">
    <citation type="submission" date="2024-01" db="EMBL/GenBank/DDBJ databases">
        <authorList>
            <person name="Allen C."/>
            <person name="Tagirdzhanova G."/>
        </authorList>
    </citation>
    <scope>NUCLEOTIDE SEQUENCE [LARGE SCALE GENOMIC DNA]</scope>
    <source>
        <strain evidence="2 3">CBS 573.63</strain>
    </source>
</reference>
<organism evidence="2 3">
    <name type="scientific">Sporothrix epigloea</name>
    <dbReference type="NCBI Taxonomy" id="1892477"/>
    <lineage>
        <taxon>Eukaryota</taxon>
        <taxon>Fungi</taxon>
        <taxon>Dikarya</taxon>
        <taxon>Ascomycota</taxon>
        <taxon>Pezizomycotina</taxon>
        <taxon>Sordariomycetes</taxon>
        <taxon>Sordariomycetidae</taxon>
        <taxon>Ophiostomatales</taxon>
        <taxon>Ophiostomataceae</taxon>
        <taxon>Sporothrix</taxon>
    </lineage>
</organism>